<comment type="subcellular location">
    <subcellularLocation>
        <location evidence="1 6">Nucleus</location>
    </subcellularLocation>
</comment>
<feature type="compositionally biased region" description="Polar residues" evidence="7">
    <location>
        <begin position="840"/>
        <end position="859"/>
    </location>
</feature>
<dbReference type="InterPro" id="IPR001766">
    <property type="entry name" value="Fork_head_dom"/>
</dbReference>
<dbReference type="InterPro" id="IPR047391">
    <property type="entry name" value="FOXC1/C2-like_FH"/>
</dbReference>
<dbReference type="EMBL" id="JAINUG010000116">
    <property type="protein sequence ID" value="KAJ8395525.1"/>
    <property type="molecule type" value="Genomic_DNA"/>
</dbReference>
<feature type="DNA-binding region" description="Fork-head" evidence="6">
    <location>
        <begin position="878"/>
        <end position="972"/>
    </location>
</feature>
<dbReference type="GO" id="GO:0000978">
    <property type="term" value="F:RNA polymerase II cis-regulatory region sequence-specific DNA binding"/>
    <property type="evidence" value="ECO:0007669"/>
    <property type="project" value="TreeGrafter"/>
</dbReference>
<feature type="region of interest" description="Disordered" evidence="7">
    <location>
        <begin position="1757"/>
        <end position="1783"/>
    </location>
</feature>
<sequence>MGTGLRAAGDLQPLGLQFVSGADIGPSDPGAALQTGRAVQTSLWAPADRPALGLAGGTSRPACPGPGGGVGLAGGGGWAPADRPALGLAGALRPGLPWAGRGACAQLVTSWSSPLGVNNMYFNPKIKHFLGFEGAVEVVTTPSGRLAVTPRGPRQHGHSTAERLERGSTPPSLFPVPWATAACEPGLLACEESADSAGSVSGNASPYGTRTRGSLTSPGRTRNSPALLRFARRRGSASLIKSNAGVTLPGEPLRRHAQPTHSPRTADAQPTPRGAAWGSLPEVIEREREERRGDREREREERRIIPVILRGRQRGRGQVWITEPTCPTCHLPNLPDILCAGRPRIDGRYSDRGNEAIVRKSGSPPAAPPLSSQGGGALHAVFLSLVRHASRLRPESLPAGPWPPRLPQDIPEPAALTSGAHSPREPAHLKTSPPLQKGLGCSTLARQCTRSSLPQSSSRRPAPMGWSYTSRFVAKPLEVCSDAEGSVPSPLSGEEELGSDGDCVANSPAPATPSADGKAKPYTRRPKPPYSYIALIAMAIRDSATGRLTLAEINDYLMKKFPFFRGSYTGWRNSVRHNLSLNDCFLKVLRDPSRPWGKDNYWMLNPHSEYTFADGVFRRRRKRINKKTARDGEVLECPAAEEAPAPVSGPSSRDESSAVKFSSPFAIDSILSNPFKRTGGPCEPEARGMWPCGGPVMPYAMSYPPAPVAHLQPVFQVAPGAMLHAYRCGYSEPMLGLEHRRDILAAFQLTPEGLPNHEPEAEAVHAQPLNLGFLSVINVELGGQGPRSGRKLTLARSARRLSGDFARSSRDMTTETPQAQLDPRPPLRSSPASGALHSALMSTQSAGMSTQPAGMSTQDSAASAKGKKANSGLRRPEKPPYSYIALIVMAIQSSPTKRLTLSEIYQFLQARFPFFRGSYQGWKNSVRHNLSLNECFIKLPKGLGRPGKGHYWTIDPASEFMFEEGSFRRRPRGIRRKCQALKPMYRMMNGLGFGASILPQSFDFQPPSASLACHANGYNLDMMANSMTGGYDGLSGGHHVAHMSPSPGSTYMASCPVTSNGDYGPESSSSPVPSSPAMAGALECHSPYASSSAHWASSGASPYIKQQPLASNSPGSSGLHSSMSSYSLEQSYLHQNARETADISVGIPRYQSHASPVCDRKDFVLNFNGISSFHPSTSGSYYHHHHHHHHHQNVCQDIKPCVIFLSSSCFGGLCSRNSLPAPAAHGAHFYTTTAQRDEAAASPRGIGCACLRSHKQKASQCPRLHSRGGSAVRIERAGRFSSCTLKIHRMHSWSPGVVCLTQGSAALHSGNRGRDGGTSAKPGHQACTGGCFTSLITAMQTRPFPRNSAASQCRQQFSVARVLVHQEPLSALSLAGDIDEPVKAHAQSALRPGVRFPSCVSPALAGSPARRFAADAHALNSNSRLLSFATVPQHKERSLPHRGRSVGESSPSALAFPQLLTSVLHFSCSVATELRAEEDMQARYSVPSPSSLGVVPYISGDQSYYRAAGGGYSGMPAPMSMYSHAAHDQYPASMARAYGPYTPQPQPKDMVKPPYSYIALITMAIQNSPDKKVTLNGIYQFIMERFPFYRDNKQGWQNSIRHNLSLNECFVKVPRDDKKPGKGSYWTLDPDSYNMFENGSFLRRRRRFKKKDAQKDKDEREKQGKEPPSRLEHEQPVQGAQPVRIQDIKTETGACTPPQAASPALSAVPKIESPDSTSSMSTGSPHSVASARPLALEAAEQHHHGQAAQGFSVDNIMTSLRGSPQGPTELNPPLAAPSRTGISPSLSLNYSPNQSSVYSSPCNQNAISAGANGTYHCNMQAMSLYAGERSGHLAPATSGDEALPDYSITTTTASLGHGNLSSGQDGHHAHQGRLASWYLNQAGDLGHLSASYPAQQQNFHSVREMFESQRIGLNNSPVNGNSSCQMSFPSSQSIYRTSGAFEYFTARPGHGRDCDPRPCVLSAARVGSRGPANLKAPSVPNYSAHTGGLCLPGELHTRGNQHRHTAVCYGRRHSRSAGGCRLHSQEQFSSRWWCRKQGRVFRAHSSAERRTGRQADRQTDGRLTSNVPRGFQPSFFCALLLSPCRVGGGDVVGGGTCGVGGGTCGVGGVTVSLAIDPRLHHYSRKVRQVNFSMDLHQPQRPERFPSMDLHQPQRPERFPSMDLHQPQRPERFPSMDLHQPQRPERFPSMDLQEPRRPERFPAWFGAAQRGALGLGQPSGGARFGAAQRGCLFPAAMTSQPISWGRLSEHFFTLNDLADFAGILRGLSFSDPGAKPGAGPGAKPGRGGGPNQGRGRGPNQGGANQGGADQGQKPGGGDSRGPNNVHWGAGVGCPPQGRGRAVYQSGGAGEWGAVIRQLCLGLHRKRPIRGLQDSVRENNAAVRVQPWAPTFLFMGRKFVQEAEGKCRWLLKQSALPLWNTVLQIQAETHSAQRRKQGSRPSRETGGGVRRDRGGGGVIRTWIPAHSGGATTPEFLGGYTLTTETAQP</sequence>
<feature type="region of interest" description="Disordered" evidence="7">
    <location>
        <begin position="395"/>
        <end position="440"/>
    </location>
</feature>
<dbReference type="Pfam" id="PF00250">
    <property type="entry name" value="Forkhead"/>
    <property type="match status" value="3"/>
</dbReference>
<feature type="region of interest" description="Disordered" evidence="7">
    <location>
        <begin position="2270"/>
        <end position="2332"/>
    </location>
</feature>
<keyword evidence="10" id="KW-1185">Reference proteome</keyword>
<dbReference type="PROSITE" id="PS00658">
    <property type="entry name" value="FORK_HEAD_2"/>
    <property type="match status" value="3"/>
</dbReference>
<feature type="compositionally biased region" description="Basic and acidic residues" evidence="7">
    <location>
        <begin position="2045"/>
        <end position="2060"/>
    </location>
</feature>
<feature type="compositionally biased region" description="Low complexity" evidence="7">
    <location>
        <begin position="1714"/>
        <end position="1727"/>
    </location>
</feature>
<feature type="region of interest" description="Disordered" evidence="7">
    <location>
        <begin position="194"/>
        <end position="226"/>
    </location>
</feature>
<evidence type="ECO:0000256" key="7">
    <source>
        <dbReference type="SAM" id="MobiDB-lite"/>
    </source>
</evidence>
<comment type="caution">
    <text evidence="9">The sequence shown here is derived from an EMBL/GenBank/DDBJ whole genome shotgun (WGS) entry which is preliminary data.</text>
</comment>
<dbReference type="CDD" id="cd20049">
    <property type="entry name" value="FH_FOXF1"/>
    <property type="match status" value="1"/>
</dbReference>
<dbReference type="SMART" id="SM00339">
    <property type="entry name" value="FH"/>
    <property type="match status" value="3"/>
</dbReference>
<evidence type="ECO:0000313" key="9">
    <source>
        <dbReference type="EMBL" id="KAJ8395525.1"/>
    </source>
</evidence>
<dbReference type="Gene3D" id="1.10.10.10">
    <property type="entry name" value="Winged helix-like DNA-binding domain superfamily/Winged helix DNA-binding domain"/>
    <property type="match status" value="3"/>
</dbReference>
<evidence type="ECO:0000256" key="6">
    <source>
        <dbReference type="PROSITE-ProRule" id="PRU00089"/>
    </source>
</evidence>
<dbReference type="FunFam" id="1.10.10.10:FF:000071">
    <property type="entry name" value="Forkhead box F1"/>
    <property type="match status" value="2"/>
</dbReference>
<dbReference type="GO" id="GO:0009888">
    <property type="term" value="P:tissue development"/>
    <property type="evidence" value="ECO:0007669"/>
    <property type="project" value="UniProtKB-ARBA"/>
</dbReference>
<dbReference type="CDD" id="cd20034">
    <property type="entry name" value="FH_FOXQ1-like"/>
    <property type="match status" value="1"/>
</dbReference>
<dbReference type="InterPro" id="IPR030456">
    <property type="entry name" value="TF_fork_head_CS_2"/>
</dbReference>
<feature type="domain" description="Fork-head" evidence="8">
    <location>
        <begin position="527"/>
        <end position="622"/>
    </location>
</feature>
<keyword evidence="2" id="KW-0805">Transcription regulation</keyword>
<dbReference type="InterPro" id="IPR051770">
    <property type="entry name" value="Forkhead_box_regulator"/>
</dbReference>
<feature type="region of interest" description="Disordered" evidence="7">
    <location>
        <begin position="238"/>
        <end position="299"/>
    </location>
</feature>
<dbReference type="PROSITE" id="PS50039">
    <property type="entry name" value="FORK_HEAD_3"/>
    <property type="match status" value="3"/>
</dbReference>
<dbReference type="PANTHER" id="PTHR46262:SF3">
    <property type="entry name" value="FORKHEAD BOX PROTEIN F2"/>
    <property type="match status" value="1"/>
</dbReference>
<dbReference type="InterPro" id="IPR047518">
    <property type="entry name" value="FH_FOXQ1"/>
</dbReference>
<protein>
    <recommendedName>
        <fullName evidence="8">Fork-head domain-containing protein</fullName>
    </recommendedName>
</protein>
<name>A0AAD7S3Z8_9TELE</name>
<reference evidence="9" key="1">
    <citation type="journal article" date="2023" name="Science">
        <title>Genome structures resolve the early diversification of teleost fishes.</title>
        <authorList>
            <person name="Parey E."/>
            <person name="Louis A."/>
            <person name="Montfort J."/>
            <person name="Bouchez O."/>
            <person name="Roques C."/>
            <person name="Iampietro C."/>
            <person name="Lluch J."/>
            <person name="Castinel A."/>
            <person name="Donnadieu C."/>
            <person name="Desvignes T."/>
            <person name="Floi Bucao C."/>
            <person name="Jouanno E."/>
            <person name="Wen M."/>
            <person name="Mejri S."/>
            <person name="Dirks R."/>
            <person name="Jansen H."/>
            <person name="Henkel C."/>
            <person name="Chen W.J."/>
            <person name="Zahm M."/>
            <person name="Cabau C."/>
            <person name="Klopp C."/>
            <person name="Thompson A.W."/>
            <person name="Robinson-Rechavi M."/>
            <person name="Braasch I."/>
            <person name="Lecointre G."/>
            <person name="Bobe J."/>
            <person name="Postlethwait J.H."/>
            <person name="Berthelot C."/>
            <person name="Roest Crollius H."/>
            <person name="Guiguen Y."/>
        </authorList>
    </citation>
    <scope>NUCLEOTIDE SEQUENCE</scope>
    <source>
        <strain evidence="9">NC1722</strain>
    </source>
</reference>
<feature type="compositionally biased region" description="Polar residues" evidence="7">
    <location>
        <begin position="196"/>
        <end position="224"/>
    </location>
</feature>
<feature type="region of interest" description="Disordered" evidence="7">
    <location>
        <begin position="1644"/>
        <end position="1681"/>
    </location>
</feature>
<evidence type="ECO:0000259" key="8">
    <source>
        <dbReference type="PROSITE" id="PS50039"/>
    </source>
</evidence>
<feature type="region of interest" description="Disordered" evidence="7">
    <location>
        <begin position="2427"/>
        <end position="2486"/>
    </location>
</feature>
<feature type="compositionally biased region" description="Basic and acidic residues" evidence="7">
    <location>
        <begin position="1651"/>
        <end position="1675"/>
    </location>
</feature>
<organism evidence="9 10">
    <name type="scientific">Aldrovandia affinis</name>
    <dbReference type="NCBI Taxonomy" id="143900"/>
    <lineage>
        <taxon>Eukaryota</taxon>
        <taxon>Metazoa</taxon>
        <taxon>Chordata</taxon>
        <taxon>Craniata</taxon>
        <taxon>Vertebrata</taxon>
        <taxon>Euteleostomi</taxon>
        <taxon>Actinopterygii</taxon>
        <taxon>Neopterygii</taxon>
        <taxon>Teleostei</taxon>
        <taxon>Notacanthiformes</taxon>
        <taxon>Halosauridae</taxon>
        <taxon>Aldrovandia</taxon>
    </lineage>
</organism>
<dbReference type="GO" id="GO:0009887">
    <property type="term" value="P:animal organ morphogenesis"/>
    <property type="evidence" value="ECO:0007669"/>
    <property type="project" value="TreeGrafter"/>
</dbReference>
<keyword evidence="4" id="KW-0804">Transcription</keyword>
<feature type="compositionally biased region" description="Basic and acidic residues" evidence="7">
    <location>
        <begin position="283"/>
        <end position="299"/>
    </location>
</feature>
<dbReference type="GO" id="GO:0030154">
    <property type="term" value="P:cell differentiation"/>
    <property type="evidence" value="ECO:0007669"/>
    <property type="project" value="UniProtKB-ARBA"/>
</dbReference>
<proteinExistence type="predicted"/>
<evidence type="ECO:0000256" key="2">
    <source>
        <dbReference type="ARBA" id="ARBA00023015"/>
    </source>
</evidence>
<feature type="region of interest" description="Disordered" evidence="7">
    <location>
        <begin position="145"/>
        <end position="171"/>
    </location>
</feature>
<dbReference type="FunFam" id="1.10.10.10:FF:000016">
    <property type="entry name" value="Forkhead box protein I1"/>
    <property type="match status" value="1"/>
</dbReference>
<dbReference type="GO" id="GO:0005634">
    <property type="term" value="C:nucleus"/>
    <property type="evidence" value="ECO:0007669"/>
    <property type="project" value="UniProtKB-SubCell"/>
</dbReference>
<feature type="domain" description="Fork-head" evidence="8">
    <location>
        <begin position="878"/>
        <end position="972"/>
    </location>
</feature>
<feature type="compositionally biased region" description="Polar residues" evidence="7">
    <location>
        <begin position="1757"/>
        <end position="1768"/>
    </location>
</feature>
<dbReference type="Proteomes" id="UP001221898">
    <property type="component" value="Unassembled WGS sequence"/>
</dbReference>
<feature type="region of interest" description="Disordered" evidence="7">
    <location>
        <begin position="483"/>
        <end position="523"/>
    </location>
</feature>
<dbReference type="SUPFAM" id="SSF46785">
    <property type="entry name" value="Winged helix' DNA-binding domain"/>
    <property type="match status" value="3"/>
</dbReference>
<feature type="compositionally biased region" description="Low complexity" evidence="7">
    <location>
        <begin position="637"/>
        <end position="646"/>
    </location>
</feature>
<evidence type="ECO:0000256" key="3">
    <source>
        <dbReference type="ARBA" id="ARBA00023125"/>
    </source>
</evidence>
<evidence type="ECO:0000256" key="5">
    <source>
        <dbReference type="ARBA" id="ARBA00023242"/>
    </source>
</evidence>
<dbReference type="CDD" id="cd20044">
    <property type="entry name" value="FH_FOXC1"/>
    <property type="match status" value="1"/>
</dbReference>
<feature type="region of interest" description="Disordered" evidence="7">
    <location>
        <begin position="637"/>
        <end position="656"/>
    </location>
</feature>
<dbReference type="PRINTS" id="PR00053">
    <property type="entry name" value="FORKHEAD"/>
</dbReference>
<feature type="DNA-binding region" description="Fork-head" evidence="6">
    <location>
        <begin position="1552"/>
        <end position="1646"/>
    </location>
</feature>
<feature type="domain" description="Fork-head" evidence="8">
    <location>
        <begin position="1552"/>
        <end position="1646"/>
    </location>
</feature>
<dbReference type="InterPro" id="IPR036388">
    <property type="entry name" value="WH-like_DNA-bd_sf"/>
</dbReference>
<feature type="compositionally biased region" description="Basic and acidic residues" evidence="7">
    <location>
        <begin position="2137"/>
        <end position="2192"/>
    </location>
</feature>
<dbReference type="InterPro" id="IPR018122">
    <property type="entry name" value="TF_fork_head_CS_1"/>
</dbReference>
<evidence type="ECO:0000256" key="1">
    <source>
        <dbReference type="ARBA" id="ARBA00004123"/>
    </source>
</evidence>
<dbReference type="PROSITE" id="PS00657">
    <property type="entry name" value="FORK_HEAD_1"/>
    <property type="match status" value="3"/>
</dbReference>
<dbReference type="InterPro" id="IPR036390">
    <property type="entry name" value="WH_DNA-bd_sf"/>
</dbReference>
<feature type="region of interest" description="Disordered" evidence="7">
    <location>
        <begin position="803"/>
        <end position="876"/>
    </location>
</feature>
<feature type="compositionally biased region" description="Gly residues" evidence="7">
    <location>
        <begin position="2275"/>
        <end position="2318"/>
    </location>
</feature>
<dbReference type="PANTHER" id="PTHR46262">
    <property type="entry name" value="FORKHEAD BOX PROTEIN BINIOU"/>
    <property type="match status" value="1"/>
</dbReference>
<feature type="region of interest" description="Disordered" evidence="7">
    <location>
        <begin position="1693"/>
        <end position="1730"/>
    </location>
</feature>
<feature type="compositionally biased region" description="Low complexity" evidence="7">
    <location>
        <begin position="860"/>
        <end position="872"/>
    </location>
</feature>
<gene>
    <name evidence="9" type="ORF">AAFF_G00032590</name>
</gene>
<evidence type="ECO:0000313" key="10">
    <source>
        <dbReference type="Proteomes" id="UP001221898"/>
    </source>
</evidence>
<dbReference type="GO" id="GO:0048731">
    <property type="term" value="P:system development"/>
    <property type="evidence" value="ECO:0007669"/>
    <property type="project" value="UniProtKB-ARBA"/>
</dbReference>
<keyword evidence="3 6" id="KW-0238">DNA-binding</keyword>
<accession>A0AAD7S3Z8</accession>
<feature type="DNA-binding region" description="Fork-head" evidence="6">
    <location>
        <begin position="527"/>
        <end position="622"/>
    </location>
</feature>
<keyword evidence="5 6" id="KW-0539">Nucleus</keyword>
<feature type="region of interest" description="Disordered" evidence="7">
    <location>
        <begin position="2136"/>
        <end position="2192"/>
    </location>
</feature>
<feature type="region of interest" description="Disordered" evidence="7">
    <location>
        <begin position="2044"/>
        <end position="2065"/>
    </location>
</feature>
<dbReference type="GO" id="GO:0000981">
    <property type="term" value="F:DNA-binding transcription factor activity, RNA polymerase II-specific"/>
    <property type="evidence" value="ECO:0007669"/>
    <property type="project" value="TreeGrafter"/>
</dbReference>
<evidence type="ECO:0000256" key="4">
    <source>
        <dbReference type="ARBA" id="ARBA00023163"/>
    </source>
</evidence>